<dbReference type="PANTHER" id="PTHR43546">
    <property type="entry name" value="UPF0173 METAL-DEPENDENT HYDROLASE MJ1163-RELATED"/>
    <property type="match status" value="1"/>
</dbReference>
<dbReference type="EMBL" id="DTFI01000231">
    <property type="protein sequence ID" value="HGI44297.1"/>
    <property type="molecule type" value="Genomic_DNA"/>
</dbReference>
<organism evidence="2">
    <name type="scientific">Thermofilum pendens</name>
    <dbReference type="NCBI Taxonomy" id="2269"/>
    <lineage>
        <taxon>Archaea</taxon>
        <taxon>Thermoproteota</taxon>
        <taxon>Thermoprotei</taxon>
        <taxon>Thermofilales</taxon>
        <taxon>Thermofilaceae</taxon>
        <taxon>Thermofilum</taxon>
    </lineage>
</organism>
<dbReference type="PANTHER" id="PTHR43546:SF8">
    <property type="entry name" value="METALLO-BETA-LACTAMASE DOMAIN-CONTAINING PROTEIN"/>
    <property type="match status" value="1"/>
</dbReference>
<feature type="domain" description="Metallo-beta-lactamase" evidence="1">
    <location>
        <begin position="15"/>
        <end position="187"/>
    </location>
</feature>
<gene>
    <name evidence="2" type="ORF">ENV17_07945</name>
</gene>
<dbReference type="InterPro" id="IPR050114">
    <property type="entry name" value="UPF0173_UPF0282_UlaG_hydrolase"/>
</dbReference>
<dbReference type="AlphaFoldDB" id="A0A7C4BB00"/>
<dbReference type="SUPFAM" id="SSF56281">
    <property type="entry name" value="Metallo-hydrolase/oxidoreductase"/>
    <property type="match status" value="1"/>
</dbReference>
<comment type="caution">
    <text evidence="2">The sequence shown here is derived from an EMBL/GenBank/DDBJ whole genome shotgun (WGS) entry which is preliminary data.</text>
</comment>
<evidence type="ECO:0000259" key="1">
    <source>
        <dbReference type="SMART" id="SM00849"/>
    </source>
</evidence>
<dbReference type="InterPro" id="IPR036866">
    <property type="entry name" value="RibonucZ/Hydroxyglut_hydro"/>
</dbReference>
<dbReference type="Gene3D" id="3.60.15.10">
    <property type="entry name" value="Ribonuclease Z/Hydroxyacylglutathione hydrolase-like"/>
    <property type="match status" value="1"/>
</dbReference>
<evidence type="ECO:0000313" key="2">
    <source>
        <dbReference type="EMBL" id="HGI44297.1"/>
    </source>
</evidence>
<dbReference type="GO" id="GO:0016787">
    <property type="term" value="F:hydrolase activity"/>
    <property type="evidence" value="ECO:0007669"/>
    <property type="project" value="UniProtKB-KW"/>
</dbReference>
<accession>A0A7C4BB00</accession>
<sequence>MGRLEYGGVVLERLSHAAFRISGGGKVVYIDPYRVAKAPRDGDIVVCTHDHYDHCSPEDIAKVAKPTAVIVASVNCEKKVKGLGYSYKLLRPGDSAVVQGVELKAVPAYNVQKPFHPRDYQGIGVLVKLAGVTIYHAGDTDYIAEMEQLRGTVDIALLPVSGVYVMDAREAARAALAIEPRIVVPMHYGVIVGSERDAESFRSALEGRIRVEVI</sequence>
<reference evidence="2" key="1">
    <citation type="journal article" date="2020" name="mSystems">
        <title>Genome- and Community-Level Interaction Insights into Carbon Utilization and Element Cycling Functions of Hydrothermarchaeota in Hydrothermal Sediment.</title>
        <authorList>
            <person name="Zhou Z."/>
            <person name="Liu Y."/>
            <person name="Xu W."/>
            <person name="Pan J."/>
            <person name="Luo Z.H."/>
            <person name="Li M."/>
        </authorList>
    </citation>
    <scope>NUCLEOTIDE SEQUENCE [LARGE SCALE GENOMIC DNA]</scope>
    <source>
        <strain evidence="2">SpSt-735</strain>
    </source>
</reference>
<dbReference type="SMART" id="SM00849">
    <property type="entry name" value="Lactamase_B"/>
    <property type="match status" value="1"/>
</dbReference>
<dbReference type="InterPro" id="IPR001279">
    <property type="entry name" value="Metallo-B-lactamas"/>
</dbReference>
<protein>
    <submittedName>
        <fullName evidence="2">MBL fold metallo-hydrolase</fullName>
    </submittedName>
</protein>
<proteinExistence type="predicted"/>
<name>A0A7C4BB00_THEPE</name>
<keyword evidence="2" id="KW-0378">Hydrolase</keyword>
<dbReference type="Pfam" id="PF13483">
    <property type="entry name" value="Lactamase_B_3"/>
    <property type="match status" value="1"/>
</dbReference>